<protein>
    <submittedName>
        <fullName evidence="1">Uncharacterized protein</fullName>
    </submittedName>
</protein>
<gene>
    <name evidence="1" type="ORF">QFC19_003969</name>
</gene>
<organism evidence="1 2">
    <name type="scientific">Naganishia cerealis</name>
    <dbReference type="NCBI Taxonomy" id="610337"/>
    <lineage>
        <taxon>Eukaryota</taxon>
        <taxon>Fungi</taxon>
        <taxon>Dikarya</taxon>
        <taxon>Basidiomycota</taxon>
        <taxon>Agaricomycotina</taxon>
        <taxon>Tremellomycetes</taxon>
        <taxon>Filobasidiales</taxon>
        <taxon>Filobasidiaceae</taxon>
        <taxon>Naganishia</taxon>
    </lineage>
</organism>
<accession>A0ACC2VZ35</accession>
<name>A0ACC2VZ35_9TREE</name>
<proteinExistence type="predicted"/>
<evidence type="ECO:0000313" key="1">
    <source>
        <dbReference type="EMBL" id="KAJ9104329.1"/>
    </source>
</evidence>
<keyword evidence="2" id="KW-1185">Reference proteome</keyword>
<dbReference type="Proteomes" id="UP001241377">
    <property type="component" value="Unassembled WGS sequence"/>
</dbReference>
<reference evidence="1" key="1">
    <citation type="submission" date="2023-04" db="EMBL/GenBank/DDBJ databases">
        <title>Draft Genome sequencing of Naganishia species isolated from polar environments using Oxford Nanopore Technology.</title>
        <authorList>
            <person name="Leo P."/>
            <person name="Venkateswaran K."/>
        </authorList>
    </citation>
    <scope>NUCLEOTIDE SEQUENCE</scope>
    <source>
        <strain evidence="1">MNA-CCFEE 5261</strain>
    </source>
</reference>
<sequence length="457" mass="48912">MSAPQIGQKTTPIRAPLGTSGDAARDVRNLLDYLLARGQYEGKKEGDQGVGMLKGLIGLDAQRIEVRQFEFGQSNPTYLISSTDPSSPRKFVLRRKPSGRLISSTAHRIEREYLILARLTAYNVSLAASAKANPGVVHPEPVPVPKVYGYCSDPAVVGAEFYVMDYLQGRIFEDVRLTVIPEPEERRKIWMAAIKALTLLSTIPPETLGFPSTFAPPAHKPPFFPRQVNSLLKVSAAQAATPLPSTSSQPAPGGGARGTRTTIGDIEGSAEMVPYLRTGAHRLAELEASKGVFSVVHGDFKMDNLIYHPTEPRVIGILDWELCTLGSPLSDLANLLLPYSIASSSIPPALRPGSGSGIPASNLLQALKHLTPAQLAGLPTCEELERAWIEQMNQVAIIAQGISARAALGQASSAHATTSNESFDLFGRLALAVKRDDKAAAVDAAADQQSDAARAKL</sequence>
<evidence type="ECO:0000313" key="2">
    <source>
        <dbReference type="Proteomes" id="UP001241377"/>
    </source>
</evidence>
<comment type="caution">
    <text evidence="1">The sequence shown here is derived from an EMBL/GenBank/DDBJ whole genome shotgun (WGS) entry which is preliminary data.</text>
</comment>
<dbReference type="EMBL" id="JASBWR010000040">
    <property type="protein sequence ID" value="KAJ9104329.1"/>
    <property type="molecule type" value="Genomic_DNA"/>
</dbReference>